<evidence type="ECO:0000256" key="2">
    <source>
        <dbReference type="ARBA" id="ARBA00010168"/>
    </source>
</evidence>
<organism evidence="13 14">
    <name type="scientific">Ceratosolen solmsi marchali</name>
    <dbReference type="NCBI Taxonomy" id="326594"/>
    <lineage>
        <taxon>Eukaryota</taxon>
        <taxon>Metazoa</taxon>
        <taxon>Ecdysozoa</taxon>
        <taxon>Arthropoda</taxon>
        <taxon>Hexapoda</taxon>
        <taxon>Insecta</taxon>
        <taxon>Pterygota</taxon>
        <taxon>Neoptera</taxon>
        <taxon>Endopterygota</taxon>
        <taxon>Hymenoptera</taxon>
        <taxon>Apocrita</taxon>
        <taxon>Proctotrupomorpha</taxon>
        <taxon>Chalcidoidea</taxon>
        <taxon>Agaonidae</taxon>
        <taxon>Agaoninae</taxon>
        <taxon>Ceratosolen</taxon>
    </lineage>
</organism>
<evidence type="ECO:0000256" key="10">
    <source>
        <dbReference type="ARBA" id="ARBA00023239"/>
    </source>
</evidence>
<protein>
    <submittedName>
        <fullName evidence="14">Poly(U)-specific endoribonuclease homolog</fullName>
    </submittedName>
</protein>
<feature type="domain" description="EndoU" evidence="12">
    <location>
        <begin position="25"/>
        <end position="289"/>
    </location>
</feature>
<dbReference type="InterPro" id="IPR037227">
    <property type="entry name" value="EndoU-like"/>
</dbReference>
<dbReference type="GO" id="GO:0046872">
    <property type="term" value="F:metal ion binding"/>
    <property type="evidence" value="ECO:0007669"/>
    <property type="project" value="UniProtKB-UniRule"/>
</dbReference>
<evidence type="ECO:0000259" key="12">
    <source>
        <dbReference type="PROSITE" id="PS51959"/>
    </source>
</evidence>
<evidence type="ECO:0000256" key="7">
    <source>
        <dbReference type="ARBA" id="ARBA00022801"/>
    </source>
</evidence>
<dbReference type="Proteomes" id="UP000695007">
    <property type="component" value="Unplaced"/>
</dbReference>
<evidence type="ECO:0000313" key="13">
    <source>
        <dbReference type="Proteomes" id="UP000695007"/>
    </source>
</evidence>
<dbReference type="Pfam" id="PF09412">
    <property type="entry name" value="XendoU"/>
    <property type="match status" value="1"/>
</dbReference>
<reference evidence="14" key="1">
    <citation type="submission" date="2025-08" db="UniProtKB">
        <authorList>
            <consortium name="RefSeq"/>
        </authorList>
    </citation>
    <scope>IDENTIFICATION</scope>
</reference>
<keyword evidence="5 11" id="KW-0479">Metal-binding</keyword>
<comment type="subunit">
    <text evidence="3 11">Monomer.</text>
</comment>
<dbReference type="SUPFAM" id="SSF142877">
    <property type="entry name" value="EndoU-like"/>
    <property type="match status" value="1"/>
</dbReference>
<gene>
    <name evidence="14" type="primary">LOC105364876</name>
</gene>
<dbReference type="GO" id="GO:0003723">
    <property type="term" value="F:RNA binding"/>
    <property type="evidence" value="ECO:0007669"/>
    <property type="project" value="UniProtKB-UniRule"/>
</dbReference>
<comment type="cofactor">
    <cofactor evidence="1 11">
        <name>Mn(2+)</name>
        <dbReference type="ChEBI" id="CHEBI:29035"/>
    </cofactor>
</comment>
<evidence type="ECO:0000256" key="9">
    <source>
        <dbReference type="ARBA" id="ARBA00023211"/>
    </source>
</evidence>
<keyword evidence="7 11" id="KW-0378">Hydrolase</keyword>
<evidence type="ECO:0000313" key="14">
    <source>
        <dbReference type="RefSeq" id="XP_011501208.1"/>
    </source>
</evidence>
<dbReference type="PANTHER" id="PTHR12439:SF42">
    <property type="entry name" value="ENDORIBONUCLEASE-RELATED"/>
    <property type="match status" value="1"/>
</dbReference>
<keyword evidence="13" id="KW-1185">Reference proteome</keyword>
<dbReference type="InterPro" id="IPR039787">
    <property type="entry name" value="ENDOU"/>
</dbReference>
<evidence type="ECO:0000256" key="8">
    <source>
        <dbReference type="ARBA" id="ARBA00022884"/>
    </source>
</evidence>
<dbReference type="PANTHER" id="PTHR12439">
    <property type="entry name" value="PLACENTAL PROTEIN 11-RELATED"/>
    <property type="match status" value="1"/>
</dbReference>
<evidence type="ECO:0000256" key="3">
    <source>
        <dbReference type="ARBA" id="ARBA00011245"/>
    </source>
</evidence>
<evidence type="ECO:0000256" key="5">
    <source>
        <dbReference type="ARBA" id="ARBA00022723"/>
    </source>
</evidence>
<keyword evidence="4 11" id="KW-0540">Nuclease</keyword>
<sequence>MTGDNYHQNNNNNFIVTRKQYPLVSNKELKNISEQLFDELPNILHSLNLNFQVKKYSKSTKDECLFPLFTIPKEFFESFPILQLIYKLYDNYNIYSNHAEDMTVEENIEENAFINSLLDTKIMANTMNFLATKGYFRKNLDTYKQIIKKIWFGLYSRSNHTSLGSSGFEHVFLVEQRKDRRIIGLHNWIFFAIEESNEKVNYLGYINNKRIDNKAVVAELYFNYLNKTKSSSMFIGTLPEFDIALYTICFFTRPNKNCNIQLKNEKITIQSWVQHSHNEKFIASSFPKV</sequence>
<dbReference type="InterPro" id="IPR018998">
    <property type="entry name" value="EndoU_C"/>
</dbReference>
<proteinExistence type="inferred from homology"/>
<keyword evidence="9 11" id="KW-0464">Manganese</keyword>
<comment type="similarity">
    <text evidence="2 11">Belongs to the ENDOU family.</text>
</comment>
<dbReference type="AlphaFoldDB" id="A0AAJ7DYM3"/>
<evidence type="ECO:0000256" key="4">
    <source>
        <dbReference type="ARBA" id="ARBA00022722"/>
    </source>
</evidence>
<evidence type="ECO:0000256" key="1">
    <source>
        <dbReference type="ARBA" id="ARBA00001936"/>
    </source>
</evidence>
<dbReference type="GO" id="GO:0004521">
    <property type="term" value="F:RNA endonuclease activity"/>
    <property type="evidence" value="ECO:0007669"/>
    <property type="project" value="UniProtKB-UniRule"/>
</dbReference>
<evidence type="ECO:0000256" key="6">
    <source>
        <dbReference type="ARBA" id="ARBA00022759"/>
    </source>
</evidence>
<accession>A0AAJ7DYM3</accession>
<evidence type="ECO:0000256" key="11">
    <source>
        <dbReference type="RuleBase" id="RU367085"/>
    </source>
</evidence>
<name>A0AAJ7DYM3_9HYME</name>
<keyword evidence="6 11" id="KW-0255">Endonuclease</keyword>
<dbReference type="GeneID" id="105364876"/>
<keyword evidence="10" id="KW-0456">Lyase</keyword>
<dbReference type="RefSeq" id="XP_011501208.1">
    <property type="nucleotide sequence ID" value="XM_011502906.1"/>
</dbReference>
<dbReference type="GO" id="GO:0016787">
    <property type="term" value="F:hydrolase activity"/>
    <property type="evidence" value="ECO:0007669"/>
    <property type="project" value="UniProtKB-KW"/>
</dbReference>
<dbReference type="CDD" id="cd21159">
    <property type="entry name" value="XendoU"/>
    <property type="match status" value="1"/>
</dbReference>
<dbReference type="PROSITE" id="PS51959">
    <property type="entry name" value="ENDOU"/>
    <property type="match status" value="1"/>
</dbReference>
<dbReference type="KEGG" id="csol:105364876"/>
<dbReference type="GO" id="GO:0016829">
    <property type="term" value="F:lyase activity"/>
    <property type="evidence" value="ECO:0007669"/>
    <property type="project" value="UniProtKB-KW"/>
</dbReference>
<keyword evidence="8 11" id="KW-0694">RNA-binding</keyword>